<gene>
    <name evidence="4" type="ORF">CC78DRAFT_596821</name>
</gene>
<dbReference type="EMBL" id="ML986598">
    <property type="protein sequence ID" value="KAF2266528.1"/>
    <property type="molecule type" value="Genomic_DNA"/>
</dbReference>
<dbReference type="InterPro" id="IPR006047">
    <property type="entry name" value="GH13_cat_dom"/>
</dbReference>
<evidence type="ECO:0000259" key="3">
    <source>
        <dbReference type="SMART" id="SM00642"/>
    </source>
</evidence>
<sequence>MPFEEPGHVRPSSKSNSYYPSPTAWEDQQLYFLLPDRFSNANEDGTLDATGAQVKGSIKAFIAADNGNAIKSSFDARVWEENGVVFQGGTLKGIKSKLGYLKRLGITAVWVGPIFKQVPNDDHLYHGYAVQNFLDIDPHFGSREDLRDLVKSAHEQGIYVILDIILNHSGDVFAYKNGEKRWNGRRFEVEGFRDSTGAPNLPFRPLDLRNQPKNPESCAIWPSELQSPDSFTCEGAISDWDHWPEFIRGDFLSLKDINLGNDSPDDFAPTRALQTLCQAYEYWIAYADLDGYRIDTVKHMGDGPTRYLCTTIHEFASSIGKNNFFLVGEVTGSRAFETVELTGLDAALGVGNLQEKLWKLPKGYAAPAEYFDLFRNATFLKKGTNAWMRDKVVTMIDDHDQVWRGGNDKARFCSESEGDKLCLAAVGLNLTTLGIPCIYYATEQRFDGRGASDRYIREAMFGGNFGPFRTKDRHCLDESNPVFQEIAKITAIRQEYATLRRGRQYLREISANGKDFSLPYIIGGRMRSIVAWSRIFADQEIICAINTDTEKSTQAYVTIDAGLHFGGAVLRRIYPTPSDNKFLPDEVQVKELNGKAVLLTLPPCGFAMYL</sequence>
<dbReference type="GO" id="GO:0016787">
    <property type="term" value="F:hydrolase activity"/>
    <property type="evidence" value="ECO:0007669"/>
    <property type="project" value="UniProtKB-KW"/>
</dbReference>
<dbReference type="Pfam" id="PF00128">
    <property type="entry name" value="Alpha-amylase"/>
    <property type="match status" value="1"/>
</dbReference>
<comment type="similarity">
    <text evidence="1">Belongs to the glycosyl hydrolase 13 family.</text>
</comment>
<dbReference type="PANTHER" id="PTHR10357:SF209">
    <property type="entry name" value="PERIPLASMIC ALPHA-AMYLASE"/>
    <property type="match status" value="1"/>
</dbReference>
<proteinExistence type="inferred from homology"/>
<evidence type="ECO:0000313" key="5">
    <source>
        <dbReference type="Proteomes" id="UP000800093"/>
    </source>
</evidence>
<dbReference type="InterPro" id="IPR017853">
    <property type="entry name" value="GH"/>
</dbReference>
<dbReference type="Proteomes" id="UP000800093">
    <property type="component" value="Unassembled WGS sequence"/>
</dbReference>
<dbReference type="GO" id="GO:0005975">
    <property type="term" value="P:carbohydrate metabolic process"/>
    <property type="evidence" value="ECO:0007669"/>
    <property type="project" value="InterPro"/>
</dbReference>
<comment type="caution">
    <text evidence="4">The sequence shown here is derived from an EMBL/GenBank/DDBJ whole genome shotgun (WGS) entry which is preliminary data.</text>
</comment>
<dbReference type="PANTHER" id="PTHR10357">
    <property type="entry name" value="ALPHA-AMYLASE FAMILY MEMBER"/>
    <property type="match status" value="1"/>
</dbReference>
<organism evidence="4 5">
    <name type="scientific">Lojkania enalia</name>
    <dbReference type="NCBI Taxonomy" id="147567"/>
    <lineage>
        <taxon>Eukaryota</taxon>
        <taxon>Fungi</taxon>
        <taxon>Dikarya</taxon>
        <taxon>Ascomycota</taxon>
        <taxon>Pezizomycotina</taxon>
        <taxon>Dothideomycetes</taxon>
        <taxon>Pleosporomycetidae</taxon>
        <taxon>Pleosporales</taxon>
        <taxon>Pleosporales incertae sedis</taxon>
        <taxon>Lojkania</taxon>
    </lineage>
</organism>
<dbReference type="OrthoDB" id="204980at2759"/>
<name>A0A9P4KDC3_9PLEO</name>
<keyword evidence="4" id="KW-0378">Hydrolase</keyword>
<dbReference type="CDD" id="cd11352">
    <property type="entry name" value="AmyAc_5"/>
    <property type="match status" value="1"/>
</dbReference>
<dbReference type="Gene3D" id="3.20.20.80">
    <property type="entry name" value="Glycosidases"/>
    <property type="match status" value="1"/>
</dbReference>
<evidence type="ECO:0000256" key="2">
    <source>
        <dbReference type="SAM" id="MobiDB-lite"/>
    </source>
</evidence>
<keyword evidence="5" id="KW-1185">Reference proteome</keyword>
<dbReference type="SUPFAM" id="SSF51445">
    <property type="entry name" value="(Trans)glycosidases"/>
    <property type="match status" value="1"/>
</dbReference>
<evidence type="ECO:0000313" key="4">
    <source>
        <dbReference type="EMBL" id="KAF2266528.1"/>
    </source>
</evidence>
<feature type="region of interest" description="Disordered" evidence="2">
    <location>
        <begin position="1"/>
        <end position="20"/>
    </location>
</feature>
<dbReference type="SMART" id="SM00642">
    <property type="entry name" value="Aamy"/>
    <property type="match status" value="1"/>
</dbReference>
<reference evidence="5" key="1">
    <citation type="journal article" date="2020" name="Stud. Mycol.">
        <title>101 Dothideomycetes genomes: A test case for predicting lifestyles and emergence of pathogens.</title>
        <authorList>
            <person name="Haridas S."/>
            <person name="Albert R."/>
            <person name="Binder M."/>
            <person name="Bloem J."/>
            <person name="LaButti K."/>
            <person name="Salamov A."/>
            <person name="Andreopoulos B."/>
            <person name="Baker S."/>
            <person name="Barry K."/>
            <person name="Bills G."/>
            <person name="Bluhm B."/>
            <person name="Cannon C."/>
            <person name="Castanera R."/>
            <person name="Culley D."/>
            <person name="Daum C."/>
            <person name="Ezra D."/>
            <person name="Gonzalez J."/>
            <person name="Henrissat B."/>
            <person name="Kuo A."/>
            <person name="Liang C."/>
            <person name="Lipzen A."/>
            <person name="Lutzoni F."/>
            <person name="Magnuson J."/>
            <person name="Mondo S."/>
            <person name="Nolan M."/>
            <person name="Ohm R."/>
            <person name="Pangilinan J."/>
            <person name="Park H.-J."/>
            <person name="Ramirez L."/>
            <person name="Alfaro M."/>
            <person name="Sun H."/>
            <person name="Tritt A."/>
            <person name="Yoshinaga Y."/>
            <person name="Zwiers L.-H."/>
            <person name="Turgeon B."/>
            <person name="Goodwin S."/>
            <person name="Spatafora J."/>
            <person name="Crous P."/>
            <person name="Grigoriev I."/>
        </authorList>
    </citation>
    <scope>NUCLEOTIDE SEQUENCE [LARGE SCALE GENOMIC DNA]</scope>
    <source>
        <strain evidence="5">CBS 304.66</strain>
    </source>
</reference>
<feature type="domain" description="Glycosyl hydrolase family 13 catalytic" evidence="3">
    <location>
        <begin position="32"/>
        <end position="493"/>
    </location>
</feature>
<dbReference type="AlphaFoldDB" id="A0A9P4KDC3"/>
<accession>A0A9P4KDC3</accession>
<evidence type="ECO:0000256" key="1">
    <source>
        <dbReference type="ARBA" id="ARBA00008061"/>
    </source>
</evidence>
<protein>
    <submittedName>
        <fullName evidence="4">Glycoside hydrolase</fullName>
    </submittedName>
</protein>